<reference evidence="1" key="1">
    <citation type="journal article" date="2023" name="Science">
        <title>Genome structures resolve the early diversification of teleost fishes.</title>
        <authorList>
            <person name="Parey E."/>
            <person name="Louis A."/>
            <person name="Montfort J."/>
            <person name="Bouchez O."/>
            <person name="Roques C."/>
            <person name="Iampietro C."/>
            <person name="Lluch J."/>
            <person name="Castinel A."/>
            <person name="Donnadieu C."/>
            <person name="Desvignes T."/>
            <person name="Floi Bucao C."/>
            <person name="Jouanno E."/>
            <person name="Wen M."/>
            <person name="Mejri S."/>
            <person name="Dirks R."/>
            <person name="Jansen H."/>
            <person name="Henkel C."/>
            <person name="Chen W.J."/>
            <person name="Zahm M."/>
            <person name="Cabau C."/>
            <person name="Klopp C."/>
            <person name="Thompson A.W."/>
            <person name="Robinson-Rechavi M."/>
            <person name="Braasch I."/>
            <person name="Lecointre G."/>
            <person name="Bobe J."/>
            <person name="Postlethwait J.H."/>
            <person name="Berthelot C."/>
            <person name="Roest Crollius H."/>
            <person name="Guiguen Y."/>
        </authorList>
    </citation>
    <scope>NUCLEOTIDE SEQUENCE</scope>
    <source>
        <strain evidence="1">NC1722</strain>
    </source>
</reference>
<dbReference type="Proteomes" id="UP001221898">
    <property type="component" value="Unassembled WGS sequence"/>
</dbReference>
<sequence>MHLSRIGRYYLNGPGSVSLQDEGYQSSVRDEPLLISASVPAVLQSEQPKGGLSRHDDRDNRYHQSSALYRLIAKLQCGLQWTSAHSCLRDFLYPPHRGLLGVGVRPGKGGRVAAACPGFSRLLVKGGKGCSLRPCPPRGGDLPP</sequence>
<evidence type="ECO:0000313" key="1">
    <source>
        <dbReference type="EMBL" id="KAJ8417847.1"/>
    </source>
</evidence>
<proteinExistence type="predicted"/>
<keyword evidence="2" id="KW-1185">Reference proteome</keyword>
<protein>
    <submittedName>
        <fullName evidence="1">Uncharacterized protein</fullName>
    </submittedName>
</protein>
<name>A0AAD7TBZ2_9TELE</name>
<organism evidence="1 2">
    <name type="scientific">Aldrovandia affinis</name>
    <dbReference type="NCBI Taxonomy" id="143900"/>
    <lineage>
        <taxon>Eukaryota</taxon>
        <taxon>Metazoa</taxon>
        <taxon>Chordata</taxon>
        <taxon>Craniata</taxon>
        <taxon>Vertebrata</taxon>
        <taxon>Euteleostomi</taxon>
        <taxon>Actinopterygii</taxon>
        <taxon>Neopterygii</taxon>
        <taxon>Teleostei</taxon>
        <taxon>Notacanthiformes</taxon>
        <taxon>Halosauridae</taxon>
        <taxon>Aldrovandia</taxon>
    </lineage>
</organism>
<gene>
    <name evidence="1" type="ORF">AAFF_G00226900</name>
</gene>
<accession>A0AAD7TBZ2</accession>
<comment type="caution">
    <text evidence="1">The sequence shown here is derived from an EMBL/GenBank/DDBJ whole genome shotgun (WGS) entry which is preliminary data.</text>
</comment>
<dbReference type="EMBL" id="JAINUG010000003">
    <property type="protein sequence ID" value="KAJ8417847.1"/>
    <property type="molecule type" value="Genomic_DNA"/>
</dbReference>
<evidence type="ECO:0000313" key="2">
    <source>
        <dbReference type="Proteomes" id="UP001221898"/>
    </source>
</evidence>
<dbReference type="AlphaFoldDB" id="A0AAD7TBZ2"/>